<name>A0AAN2A6N3_RHIRH</name>
<dbReference type="AlphaFoldDB" id="A0AAN2A6N3"/>
<gene>
    <name evidence="1" type="ORF">AGRHK599_LOCUS3971</name>
</gene>
<dbReference type="Proteomes" id="UP000528185">
    <property type="component" value="Unassembled WGS sequence"/>
</dbReference>
<reference evidence="1 2" key="1">
    <citation type="submission" date="2020-06" db="EMBL/GenBank/DDBJ databases">
        <authorList>
            <person name="De Coninck B."/>
            <person name="Ibrahim H."/>
        </authorList>
    </citation>
    <scope>NUCLEOTIDE SEQUENCE [LARGE SCALE GENOMIC DNA]</scope>
    <source>
        <strain evidence="1">Ag_rhizogenes_K599</strain>
    </source>
</reference>
<protein>
    <submittedName>
        <fullName evidence="1">Uncharacterized protein</fullName>
    </submittedName>
</protein>
<evidence type="ECO:0000313" key="2">
    <source>
        <dbReference type="Proteomes" id="UP000528185"/>
    </source>
</evidence>
<proteinExistence type="predicted"/>
<accession>A0AAN2A6N3</accession>
<sequence>MGRTYRALGTFVSPGSADVFGYCGDAHFMPMALSQVMNLIACGVMDLTAATAEERHTTMLAQLKNSLDRISTKHVLDMTLFHGAREDDGMECKFRLWRSTYKPKLKRWHGEELAIEDRSYLARVDGAGKPTVEKFEAKASEKPASGTSRAAINAFCESLDSAAGLLNLWAFGELDQPDNLDFTGRDAFT</sequence>
<dbReference type="EMBL" id="CAICSX020000002">
    <property type="protein sequence ID" value="CAD0215716.1"/>
    <property type="molecule type" value="Genomic_DNA"/>
</dbReference>
<evidence type="ECO:0000313" key="1">
    <source>
        <dbReference type="EMBL" id="CAD0215716.1"/>
    </source>
</evidence>
<organism evidence="1 2">
    <name type="scientific">Rhizobium rhizogenes</name>
    <name type="common">Agrobacterium rhizogenes</name>
    <dbReference type="NCBI Taxonomy" id="359"/>
    <lineage>
        <taxon>Bacteria</taxon>
        <taxon>Pseudomonadati</taxon>
        <taxon>Pseudomonadota</taxon>
        <taxon>Alphaproteobacteria</taxon>
        <taxon>Hyphomicrobiales</taxon>
        <taxon>Rhizobiaceae</taxon>
        <taxon>Rhizobium/Agrobacterium group</taxon>
        <taxon>Rhizobium</taxon>
    </lineage>
</organism>
<dbReference type="KEGG" id="aro:B0909_18330"/>
<comment type="caution">
    <text evidence="1">The sequence shown here is derived from an EMBL/GenBank/DDBJ whole genome shotgun (WGS) entry which is preliminary data.</text>
</comment>